<organism evidence="2 3">
    <name type="scientific">Allacma fusca</name>
    <dbReference type="NCBI Taxonomy" id="39272"/>
    <lineage>
        <taxon>Eukaryota</taxon>
        <taxon>Metazoa</taxon>
        <taxon>Ecdysozoa</taxon>
        <taxon>Arthropoda</taxon>
        <taxon>Hexapoda</taxon>
        <taxon>Collembola</taxon>
        <taxon>Symphypleona</taxon>
        <taxon>Sminthuridae</taxon>
        <taxon>Allacma</taxon>
    </lineage>
</organism>
<evidence type="ECO:0000313" key="3">
    <source>
        <dbReference type="Proteomes" id="UP000708208"/>
    </source>
</evidence>
<gene>
    <name evidence="2" type="ORF">AFUS01_LOCUS20709</name>
</gene>
<evidence type="ECO:0000256" key="1">
    <source>
        <dbReference type="SAM" id="MobiDB-lite"/>
    </source>
</evidence>
<reference evidence="2" key="1">
    <citation type="submission" date="2021-06" db="EMBL/GenBank/DDBJ databases">
        <authorList>
            <person name="Hodson N. C."/>
            <person name="Mongue J. A."/>
            <person name="Jaron S. K."/>
        </authorList>
    </citation>
    <scope>NUCLEOTIDE SEQUENCE</scope>
</reference>
<sequence length="429" mass="48507">MSESSTGNPNPPEIIVNSKYFLKNLSSFLDVEFLTGDDHFEGTHGQQTLSFPVTDKDDDIVECSLCNEKSTFRQFRIHNLTAHYNLATTAEDTVTKDFRFFTRQLTDMAKIMKISTFNCPNENCFSRYKSALGLGYHLEQCGKTNEEIRSSYVTCEICDRQFSNANIYGHRKTHSKPAEEPAAEVREPPSKRASAQRAQKFLKSMSTRKEESEDAEASAPEADDDKDKNEEFILSEIRHVHSPSSADGSLSEDEVNVAPPPSHEDITYHAYKSLSHSTHFMDVWDKPVRSSNNIFSDIPLNPVKPLSDPRSYLPDFQMSFTFRTKTSIPDETSKGNLNVVHSFNTGEYHRLRIFDSEVADSNIIVNAGGPISAMTWHPSGKYIAVAALKNHSELPQVHNLEINRTCIQLYENQISINVLKLQIRNSQIL</sequence>
<dbReference type="Proteomes" id="UP000708208">
    <property type="component" value="Unassembled WGS sequence"/>
</dbReference>
<feature type="compositionally biased region" description="Basic and acidic residues" evidence="1">
    <location>
        <begin position="225"/>
        <end position="239"/>
    </location>
</feature>
<feature type="region of interest" description="Disordered" evidence="1">
    <location>
        <begin position="169"/>
        <end position="260"/>
    </location>
</feature>
<dbReference type="AlphaFoldDB" id="A0A8J2KTW3"/>
<proteinExistence type="predicted"/>
<accession>A0A8J2KTW3</accession>
<name>A0A8J2KTW3_9HEXA</name>
<dbReference type="OrthoDB" id="4703at2759"/>
<dbReference type="EMBL" id="CAJVCH010226174">
    <property type="protein sequence ID" value="CAG7732175.1"/>
    <property type="molecule type" value="Genomic_DNA"/>
</dbReference>
<protein>
    <submittedName>
        <fullName evidence="2">Uncharacterized protein</fullName>
    </submittedName>
</protein>
<feature type="compositionally biased region" description="Basic and acidic residues" evidence="1">
    <location>
        <begin position="176"/>
        <end position="190"/>
    </location>
</feature>
<comment type="caution">
    <text evidence="2">The sequence shown here is derived from an EMBL/GenBank/DDBJ whole genome shotgun (WGS) entry which is preliminary data.</text>
</comment>
<keyword evidence="3" id="KW-1185">Reference proteome</keyword>
<evidence type="ECO:0000313" key="2">
    <source>
        <dbReference type="EMBL" id="CAG7732175.1"/>
    </source>
</evidence>
<feature type="compositionally biased region" description="Acidic residues" evidence="1">
    <location>
        <begin position="212"/>
        <end position="224"/>
    </location>
</feature>